<dbReference type="GO" id="GO:0005506">
    <property type="term" value="F:iron ion binding"/>
    <property type="evidence" value="ECO:0007669"/>
    <property type="project" value="InterPro"/>
</dbReference>
<dbReference type="PRINTS" id="PR00359">
    <property type="entry name" value="BP450"/>
</dbReference>
<keyword evidence="4" id="KW-0560">Oxidoreductase</keyword>
<dbReference type="GO" id="GO:0004497">
    <property type="term" value="F:monooxygenase activity"/>
    <property type="evidence" value="ECO:0007669"/>
    <property type="project" value="UniProtKB-KW"/>
</dbReference>
<dbReference type="InterPro" id="IPR017972">
    <property type="entry name" value="Cyt_P450_CS"/>
</dbReference>
<dbReference type="GO" id="GO:0016705">
    <property type="term" value="F:oxidoreductase activity, acting on paired donors, with incorporation or reduction of molecular oxygen"/>
    <property type="evidence" value="ECO:0007669"/>
    <property type="project" value="InterPro"/>
</dbReference>
<dbReference type="SUPFAM" id="SSF48264">
    <property type="entry name" value="Cytochrome P450"/>
    <property type="match status" value="1"/>
</dbReference>
<keyword evidence="3" id="KW-0479">Metal-binding</keyword>
<reference evidence="7" key="1">
    <citation type="submission" date="2020-05" db="EMBL/GenBank/DDBJ databases">
        <authorList>
            <person name="Chiriac C."/>
            <person name="Salcher M."/>
            <person name="Ghai R."/>
            <person name="Kavagutti S V."/>
        </authorList>
    </citation>
    <scope>NUCLEOTIDE SEQUENCE</scope>
</reference>
<dbReference type="InterPro" id="IPR001128">
    <property type="entry name" value="Cyt_P450"/>
</dbReference>
<dbReference type="GO" id="GO:0020037">
    <property type="term" value="F:heme binding"/>
    <property type="evidence" value="ECO:0007669"/>
    <property type="project" value="InterPro"/>
</dbReference>
<dbReference type="CDD" id="cd20625">
    <property type="entry name" value="CYP164-like"/>
    <property type="match status" value="1"/>
</dbReference>
<dbReference type="Pfam" id="PF00067">
    <property type="entry name" value="p450"/>
    <property type="match status" value="1"/>
</dbReference>
<dbReference type="Gene3D" id="1.10.630.10">
    <property type="entry name" value="Cytochrome P450"/>
    <property type="match status" value="1"/>
</dbReference>
<keyword evidence="6" id="KW-0503">Monooxygenase</keyword>
<dbReference type="PROSITE" id="PS00086">
    <property type="entry name" value="CYTOCHROME_P450"/>
    <property type="match status" value="1"/>
</dbReference>
<evidence type="ECO:0000256" key="2">
    <source>
        <dbReference type="ARBA" id="ARBA00022617"/>
    </source>
</evidence>
<comment type="similarity">
    <text evidence="1">Belongs to the cytochrome P450 family.</text>
</comment>
<evidence type="ECO:0000256" key="1">
    <source>
        <dbReference type="ARBA" id="ARBA00010617"/>
    </source>
</evidence>
<keyword evidence="5" id="KW-0408">Iron</keyword>
<dbReference type="EMBL" id="CAFBLS010000129">
    <property type="protein sequence ID" value="CAB4878656.1"/>
    <property type="molecule type" value="Genomic_DNA"/>
</dbReference>
<accession>A0A6J7E6S4</accession>
<organism evidence="7">
    <name type="scientific">freshwater metagenome</name>
    <dbReference type="NCBI Taxonomy" id="449393"/>
    <lineage>
        <taxon>unclassified sequences</taxon>
        <taxon>metagenomes</taxon>
        <taxon>ecological metagenomes</taxon>
    </lineage>
</organism>
<evidence type="ECO:0000256" key="3">
    <source>
        <dbReference type="ARBA" id="ARBA00022723"/>
    </source>
</evidence>
<proteinExistence type="inferred from homology"/>
<dbReference type="PRINTS" id="PR00385">
    <property type="entry name" value="P450"/>
</dbReference>
<gene>
    <name evidence="7" type="ORF">UFOPK3402_01102</name>
</gene>
<name>A0A6J7E6S4_9ZZZZ</name>
<sequence length="414" mass="45096">MSGPFDGRSPQPPWLDEEFLTPEFCVNPYRLYGRLLDDAPVAWSDKARAWLVCGFDDVVAGLSDVRLSSGRRIPALASALSPEARERDARALDCMARMMAFRDQPSHTRLRKIVSRAFTARRVADLEHQVQELVDTLVGRFPRDGAFDLVAALTFPLPALVICRLLGIPEERLTDVRRWSDAVVALLSSAVMTDDHADQARVAVEEADAYIRSLVDARRAEPQDDLLTAIARTGVDGDSLSPDEITAMVILLFFAGFETTEGLIGNGVLALLADDGPRQSLAADPELAPAVVEEVLRFDTSVHRQSRIAVTPLTISGVDIEAGDPVLFMIGAAGRDPRRFQRPDRFDPHRPDAGNVGFGHGIHFCLGAPLARLETRIALATLAKGRYPLHSAGQPTYGTLLAVRKPSALPVTLA</sequence>
<protein>
    <submittedName>
        <fullName evidence="7">Unannotated protein</fullName>
    </submittedName>
</protein>
<dbReference type="InterPro" id="IPR036396">
    <property type="entry name" value="Cyt_P450_sf"/>
</dbReference>
<dbReference type="PANTHER" id="PTHR46696:SF1">
    <property type="entry name" value="CYTOCHROME P450 YJIB-RELATED"/>
    <property type="match status" value="1"/>
</dbReference>
<dbReference type="PANTHER" id="PTHR46696">
    <property type="entry name" value="P450, PUTATIVE (EUROFUNG)-RELATED"/>
    <property type="match status" value="1"/>
</dbReference>
<dbReference type="InterPro" id="IPR002397">
    <property type="entry name" value="Cyt_P450_B"/>
</dbReference>
<dbReference type="AlphaFoldDB" id="A0A6J7E6S4"/>
<dbReference type="FunFam" id="1.10.630.10:FF:000018">
    <property type="entry name" value="Cytochrome P450 monooxygenase"/>
    <property type="match status" value="1"/>
</dbReference>
<keyword evidence="2" id="KW-0349">Heme</keyword>
<evidence type="ECO:0000256" key="5">
    <source>
        <dbReference type="ARBA" id="ARBA00023004"/>
    </source>
</evidence>
<evidence type="ECO:0000256" key="6">
    <source>
        <dbReference type="ARBA" id="ARBA00023033"/>
    </source>
</evidence>
<evidence type="ECO:0000256" key="4">
    <source>
        <dbReference type="ARBA" id="ARBA00023002"/>
    </source>
</evidence>
<evidence type="ECO:0000313" key="7">
    <source>
        <dbReference type="EMBL" id="CAB4878656.1"/>
    </source>
</evidence>